<dbReference type="RefSeq" id="WP_199396414.1">
    <property type="nucleotide sequence ID" value="NZ_JAEMHK010000014.1"/>
</dbReference>
<dbReference type="PANTHER" id="PTHR43685">
    <property type="entry name" value="GLYCOSYLTRANSFERASE"/>
    <property type="match status" value="1"/>
</dbReference>
<gene>
    <name evidence="5" type="ORF">JFN90_17540</name>
</gene>
<sequence>MLLTKSAPASAFATAPLVTIVLPVYNGARYLREAIDSILGQTFCDFELIVINDGSRDDSSVIAQQYDDPRIRFYTQDNIGLAATLNRGIGLARGRYLARQDQDDISKPDRLERQVRFLEQHPEYGMVGTRAAIWVEGEASPIEFLHPCENEGLRFRLLFNNPFVHSSMMIRMEVFAAIGTYCTDKSRQPPEDYELWSRVTRRFKVGNLPEVLHVYRETGSSMSRTGINPFLEKVVRISSENLRHTLGDTVSQQNVGNLAALYNGAFELVQPPVRPVALGGVLLRALVKVGGPRTLALLWREGGRSLAKLYGRYFLYLSFRVKAVRTSGVHQEGGK</sequence>
<dbReference type="Pfam" id="PF00535">
    <property type="entry name" value="Glycos_transf_2"/>
    <property type="match status" value="1"/>
</dbReference>
<dbReference type="InterPro" id="IPR001173">
    <property type="entry name" value="Glyco_trans_2-like"/>
</dbReference>
<evidence type="ECO:0000256" key="3">
    <source>
        <dbReference type="ARBA" id="ARBA00022679"/>
    </source>
</evidence>
<evidence type="ECO:0000313" key="6">
    <source>
        <dbReference type="Proteomes" id="UP000641025"/>
    </source>
</evidence>
<comment type="caution">
    <text evidence="5">The sequence shown here is derived from an EMBL/GenBank/DDBJ whole genome shotgun (WGS) entry which is preliminary data.</text>
</comment>
<dbReference type="Gene3D" id="3.90.550.10">
    <property type="entry name" value="Spore Coat Polysaccharide Biosynthesis Protein SpsA, Chain A"/>
    <property type="match status" value="1"/>
</dbReference>
<evidence type="ECO:0000259" key="4">
    <source>
        <dbReference type="Pfam" id="PF00535"/>
    </source>
</evidence>
<keyword evidence="6" id="KW-1185">Reference proteome</keyword>
<name>A0ABS0YVJ2_9BACT</name>
<evidence type="ECO:0000256" key="2">
    <source>
        <dbReference type="ARBA" id="ARBA00022676"/>
    </source>
</evidence>
<dbReference type="InterPro" id="IPR050834">
    <property type="entry name" value="Glycosyltransf_2"/>
</dbReference>
<keyword evidence="2" id="KW-0328">Glycosyltransferase</keyword>
<comment type="similarity">
    <text evidence="1">Belongs to the glycosyltransferase 2 family.</text>
</comment>
<organism evidence="5 6">
    <name type="scientific">Geomonas propionica</name>
    <dbReference type="NCBI Taxonomy" id="2798582"/>
    <lineage>
        <taxon>Bacteria</taxon>
        <taxon>Pseudomonadati</taxon>
        <taxon>Thermodesulfobacteriota</taxon>
        <taxon>Desulfuromonadia</taxon>
        <taxon>Geobacterales</taxon>
        <taxon>Geobacteraceae</taxon>
        <taxon>Geomonas</taxon>
    </lineage>
</organism>
<evidence type="ECO:0000256" key="1">
    <source>
        <dbReference type="ARBA" id="ARBA00006739"/>
    </source>
</evidence>
<keyword evidence="3" id="KW-0808">Transferase</keyword>
<evidence type="ECO:0000313" key="5">
    <source>
        <dbReference type="EMBL" id="MBJ6801934.1"/>
    </source>
</evidence>
<dbReference type="Proteomes" id="UP000641025">
    <property type="component" value="Unassembled WGS sequence"/>
</dbReference>
<accession>A0ABS0YVJ2</accession>
<proteinExistence type="inferred from homology"/>
<dbReference type="CDD" id="cd00761">
    <property type="entry name" value="Glyco_tranf_GTA_type"/>
    <property type="match status" value="1"/>
</dbReference>
<dbReference type="InterPro" id="IPR029044">
    <property type="entry name" value="Nucleotide-diphossugar_trans"/>
</dbReference>
<dbReference type="EMBL" id="JAEMHK010000014">
    <property type="protein sequence ID" value="MBJ6801934.1"/>
    <property type="molecule type" value="Genomic_DNA"/>
</dbReference>
<dbReference type="PANTHER" id="PTHR43685:SF5">
    <property type="entry name" value="GLYCOSYLTRANSFERASE EPSE-RELATED"/>
    <property type="match status" value="1"/>
</dbReference>
<feature type="domain" description="Glycosyltransferase 2-like" evidence="4">
    <location>
        <begin position="19"/>
        <end position="176"/>
    </location>
</feature>
<reference evidence="5 6" key="1">
    <citation type="submission" date="2020-12" db="EMBL/GenBank/DDBJ databases">
        <title>Geomonas sp. Red259, isolated from paddy soil.</title>
        <authorList>
            <person name="Xu Z."/>
            <person name="Zhang Z."/>
            <person name="Masuda Y."/>
            <person name="Itoh H."/>
            <person name="Senoo K."/>
        </authorList>
    </citation>
    <scope>NUCLEOTIDE SEQUENCE [LARGE SCALE GENOMIC DNA]</scope>
    <source>
        <strain evidence="5 6">Red259</strain>
    </source>
</reference>
<dbReference type="SUPFAM" id="SSF53448">
    <property type="entry name" value="Nucleotide-diphospho-sugar transferases"/>
    <property type="match status" value="1"/>
</dbReference>
<protein>
    <submittedName>
        <fullName evidence="5">Glycosyltransferase family 2 protein</fullName>
    </submittedName>
</protein>